<dbReference type="InterPro" id="IPR017930">
    <property type="entry name" value="Myb_dom"/>
</dbReference>
<feature type="domain" description="Myb-like" evidence="8">
    <location>
        <begin position="99"/>
        <end position="150"/>
    </location>
</feature>
<dbReference type="PANTHER" id="PTHR45614:SF25">
    <property type="entry name" value="MYB PROTEIN"/>
    <property type="match status" value="1"/>
</dbReference>
<proteinExistence type="predicted"/>
<gene>
    <name evidence="10" type="ORF">TrST_g12877</name>
</gene>
<comment type="caution">
    <text evidence="10">The sequence shown here is derived from an EMBL/GenBank/DDBJ whole genome shotgun (WGS) entry which is preliminary data.</text>
</comment>
<evidence type="ECO:0000256" key="3">
    <source>
        <dbReference type="ARBA" id="ARBA00023015"/>
    </source>
</evidence>
<dbReference type="FunFam" id="1.10.10.60:FF:000016">
    <property type="entry name" value="Transcriptional activator Myb isoform A"/>
    <property type="match status" value="1"/>
</dbReference>
<evidence type="ECO:0000259" key="8">
    <source>
        <dbReference type="PROSITE" id="PS50090"/>
    </source>
</evidence>
<protein>
    <submittedName>
        <fullName evidence="10">Uncharacterized protein</fullName>
    </submittedName>
</protein>
<feature type="region of interest" description="Disordered" evidence="7">
    <location>
        <begin position="388"/>
        <end position="411"/>
    </location>
</feature>
<dbReference type="CDD" id="cd00167">
    <property type="entry name" value="SANT"/>
    <property type="match status" value="3"/>
</dbReference>
<feature type="domain" description="HTH myb-type" evidence="9">
    <location>
        <begin position="105"/>
        <end position="150"/>
    </location>
</feature>
<evidence type="ECO:0000256" key="2">
    <source>
        <dbReference type="ARBA" id="ARBA00022737"/>
    </source>
</evidence>
<comment type="subcellular location">
    <subcellularLocation>
        <location evidence="1">Nucleus</location>
    </subcellularLocation>
</comment>
<evidence type="ECO:0000256" key="4">
    <source>
        <dbReference type="ARBA" id="ARBA00023125"/>
    </source>
</evidence>
<evidence type="ECO:0000256" key="5">
    <source>
        <dbReference type="ARBA" id="ARBA00023163"/>
    </source>
</evidence>
<dbReference type="Proteomes" id="UP001165085">
    <property type="component" value="Unassembled WGS sequence"/>
</dbReference>
<dbReference type="InterPro" id="IPR050560">
    <property type="entry name" value="MYB_TF"/>
</dbReference>
<keyword evidence="6" id="KW-0539">Nucleus</keyword>
<organism evidence="10 11">
    <name type="scientific">Triparma strigata</name>
    <dbReference type="NCBI Taxonomy" id="1606541"/>
    <lineage>
        <taxon>Eukaryota</taxon>
        <taxon>Sar</taxon>
        <taxon>Stramenopiles</taxon>
        <taxon>Ochrophyta</taxon>
        <taxon>Bolidophyceae</taxon>
        <taxon>Parmales</taxon>
        <taxon>Triparmaceae</taxon>
        <taxon>Triparma</taxon>
    </lineage>
</organism>
<feature type="region of interest" description="Disordered" evidence="7">
    <location>
        <begin position="1"/>
        <end position="105"/>
    </location>
</feature>
<feature type="domain" description="Myb-like" evidence="8">
    <location>
        <begin position="203"/>
        <end position="253"/>
    </location>
</feature>
<evidence type="ECO:0000313" key="11">
    <source>
        <dbReference type="Proteomes" id="UP001165085"/>
    </source>
</evidence>
<dbReference type="Pfam" id="PF00249">
    <property type="entry name" value="Myb_DNA-binding"/>
    <property type="match status" value="1"/>
</dbReference>
<dbReference type="SMART" id="SM00717">
    <property type="entry name" value="SANT"/>
    <property type="match status" value="3"/>
</dbReference>
<dbReference type="Gene3D" id="1.10.10.60">
    <property type="entry name" value="Homeodomain-like"/>
    <property type="match status" value="3"/>
</dbReference>
<dbReference type="GO" id="GO:0005634">
    <property type="term" value="C:nucleus"/>
    <property type="evidence" value="ECO:0007669"/>
    <property type="project" value="UniProtKB-SubCell"/>
</dbReference>
<feature type="domain" description="Myb-like" evidence="8">
    <location>
        <begin position="151"/>
        <end position="202"/>
    </location>
</feature>
<dbReference type="OrthoDB" id="2143914at2759"/>
<evidence type="ECO:0000256" key="1">
    <source>
        <dbReference type="ARBA" id="ARBA00004123"/>
    </source>
</evidence>
<dbReference type="AlphaFoldDB" id="A0A9W7E1H7"/>
<dbReference type="SUPFAM" id="SSF46689">
    <property type="entry name" value="Homeodomain-like"/>
    <property type="match status" value="2"/>
</dbReference>
<feature type="compositionally biased region" description="Low complexity" evidence="7">
    <location>
        <begin position="74"/>
        <end position="85"/>
    </location>
</feature>
<keyword evidence="2" id="KW-0677">Repeat</keyword>
<evidence type="ECO:0000256" key="7">
    <source>
        <dbReference type="SAM" id="MobiDB-lite"/>
    </source>
</evidence>
<dbReference type="PROSITE" id="PS50090">
    <property type="entry name" value="MYB_LIKE"/>
    <property type="match status" value="3"/>
</dbReference>
<reference evidence="11" key="1">
    <citation type="journal article" date="2023" name="Commun. Biol.">
        <title>Genome analysis of Parmales, the sister group of diatoms, reveals the evolutionary specialization of diatoms from phago-mixotrophs to photoautotrophs.</title>
        <authorList>
            <person name="Ban H."/>
            <person name="Sato S."/>
            <person name="Yoshikawa S."/>
            <person name="Yamada K."/>
            <person name="Nakamura Y."/>
            <person name="Ichinomiya M."/>
            <person name="Sato N."/>
            <person name="Blanc-Mathieu R."/>
            <person name="Endo H."/>
            <person name="Kuwata A."/>
            <person name="Ogata H."/>
        </authorList>
    </citation>
    <scope>NUCLEOTIDE SEQUENCE [LARGE SCALE GENOMIC DNA]</scope>
    <source>
        <strain evidence="11">NIES 3701</strain>
    </source>
</reference>
<dbReference type="PANTHER" id="PTHR45614">
    <property type="entry name" value="MYB PROTEIN-RELATED"/>
    <property type="match status" value="1"/>
</dbReference>
<evidence type="ECO:0000313" key="10">
    <source>
        <dbReference type="EMBL" id="GMH62807.1"/>
    </source>
</evidence>
<dbReference type="EMBL" id="BRXY01000080">
    <property type="protein sequence ID" value="GMH62807.1"/>
    <property type="molecule type" value="Genomic_DNA"/>
</dbReference>
<dbReference type="GO" id="GO:0000981">
    <property type="term" value="F:DNA-binding transcription factor activity, RNA polymerase II-specific"/>
    <property type="evidence" value="ECO:0007669"/>
    <property type="project" value="TreeGrafter"/>
</dbReference>
<sequence>MSTPPKGSEKAVFRPISDERGVGDSGNRLSVLTTCASVSPRATPLAPDLLSATSESDVGSGSESNFSESPTNKRSSSPRPLLTPSNAMVRVVQPPSQQKRRASMGKWTVVEDDLLRQAVRVNDGKNWKKIADDLPGRTDVQCLHRWQKVLRPGLVKGPWTPEEDELVKDLVGKYGQKKWSFIAKQLKGRLGKQCRERWYNHLNPTIKKSEWTEDEDKLIIDAHNKMGNKWAEIAKLLPGRTDNAIKNRWNSTLQRILKQGTKAVTRSKRPSRAVSKKKEAAKSMIAAVALSGLNSPSPIYLNDYSSPSSSSVSNYLPVKKRKFSPVCPADDIYMEDGESSVEHAHKKAAFDPPVSRSGFISALQSDSPSSAAPVASIQEADLLLGFVGRTTPTHTPTQVTPTNATSFDHRQ</sequence>
<feature type="compositionally biased region" description="Polar residues" evidence="7">
    <location>
        <begin position="27"/>
        <end position="37"/>
    </location>
</feature>
<dbReference type="GO" id="GO:0000978">
    <property type="term" value="F:RNA polymerase II cis-regulatory region sequence-specific DNA binding"/>
    <property type="evidence" value="ECO:0007669"/>
    <property type="project" value="TreeGrafter"/>
</dbReference>
<keyword evidence="4" id="KW-0238">DNA-binding</keyword>
<accession>A0A9W7E1H7</accession>
<evidence type="ECO:0000256" key="6">
    <source>
        <dbReference type="ARBA" id="ARBA00023242"/>
    </source>
</evidence>
<dbReference type="FunFam" id="1.10.10.60:FF:000010">
    <property type="entry name" value="Transcriptional activator Myb isoform A"/>
    <property type="match status" value="1"/>
</dbReference>
<name>A0A9W7E1H7_9STRA</name>
<keyword evidence="3" id="KW-0805">Transcription regulation</keyword>
<keyword evidence="11" id="KW-1185">Reference proteome</keyword>
<feature type="compositionally biased region" description="Basic and acidic residues" evidence="7">
    <location>
        <begin position="7"/>
        <end position="22"/>
    </location>
</feature>
<evidence type="ECO:0000259" key="9">
    <source>
        <dbReference type="PROSITE" id="PS51294"/>
    </source>
</evidence>
<dbReference type="InterPro" id="IPR001005">
    <property type="entry name" value="SANT/Myb"/>
</dbReference>
<feature type="compositionally biased region" description="Polar residues" evidence="7">
    <location>
        <begin position="51"/>
        <end position="73"/>
    </location>
</feature>
<feature type="domain" description="HTH myb-type" evidence="9">
    <location>
        <begin position="151"/>
        <end position="206"/>
    </location>
</feature>
<keyword evidence="5" id="KW-0804">Transcription</keyword>
<dbReference type="PROSITE" id="PS51294">
    <property type="entry name" value="HTH_MYB"/>
    <property type="match status" value="3"/>
</dbReference>
<dbReference type="InterPro" id="IPR009057">
    <property type="entry name" value="Homeodomain-like_sf"/>
</dbReference>
<dbReference type="Pfam" id="PF13921">
    <property type="entry name" value="Myb_DNA-bind_6"/>
    <property type="match status" value="1"/>
</dbReference>
<feature type="compositionally biased region" description="Low complexity" evidence="7">
    <location>
        <begin position="390"/>
        <end position="405"/>
    </location>
</feature>
<feature type="domain" description="HTH myb-type" evidence="9">
    <location>
        <begin position="207"/>
        <end position="257"/>
    </location>
</feature>